<evidence type="ECO:0000313" key="2">
    <source>
        <dbReference type="Proteomes" id="UP000366051"/>
    </source>
</evidence>
<dbReference type="Proteomes" id="UP000366051">
    <property type="component" value="Chromosome"/>
</dbReference>
<organism evidence="1 2">
    <name type="scientific">Heliorestis convoluta</name>
    <dbReference type="NCBI Taxonomy" id="356322"/>
    <lineage>
        <taxon>Bacteria</taxon>
        <taxon>Bacillati</taxon>
        <taxon>Bacillota</taxon>
        <taxon>Clostridia</taxon>
        <taxon>Eubacteriales</taxon>
        <taxon>Heliobacteriaceae</taxon>
        <taxon>Heliorestis</taxon>
    </lineage>
</organism>
<dbReference type="AlphaFoldDB" id="A0A5Q2N0R7"/>
<dbReference type="KEGG" id="hcv:FTV88_1823"/>
<name>A0A5Q2N0R7_9FIRM</name>
<dbReference type="EMBL" id="CP045875">
    <property type="protein sequence ID" value="QGG47921.1"/>
    <property type="molecule type" value="Genomic_DNA"/>
</dbReference>
<evidence type="ECO:0000313" key="1">
    <source>
        <dbReference type="EMBL" id="QGG47921.1"/>
    </source>
</evidence>
<sequence>MGVTISKNFLGLGITLSGAGLGTSAVASLLAVTAWDQSRAEESVMPRPLQAVTPTAAIRKSCFSSNGSARRA</sequence>
<proteinExistence type="predicted"/>
<accession>A0A5Q2N0R7</accession>
<gene>
    <name evidence="1" type="ORF">FTV88_1823</name>
</gene>
<keyword evidence="2" id="KW-1185">Reference proteome</keyword>
<reference evidence="2" key="1">
    <citation type="submission" date="2019-11" db="EMBL/GenBank/DDBJ databases">
        <title>Genome sequence of Heliorestis convoluta strain HH, an alkaliphilic and minimalistic phototrophic bacterium from a soda lake in Egypt.</title>
        <authorList>
            <person name="Dewey E.D."/>
            <person name="Stokes L.M."/>
            <person name="Burchell B.M."/>
            <person name="Shaffer K.N."/>
            <person name="Huntington A.M."/>
            <person name="Baker J.M."/>
            <person name="Nadendla S."/>
            <person name="Giglio M.G."/>
            <person name="Touchman J.W."/>
            <person name="Blankenship R.E."/>
            <person name="Madigan M.T."/>
            <person name="Sattley W.M."/>
        </authorList>
    </citation>
    <scope>NUCLEOTIDE SEQUENCE [LARGE SCALE GENOMIC DNA]</scope>
    <source>
        <strain evidence="2">HH</strain>
    </source>
</reference>
<protein>
    <submittedName>
        <fullName evidence="1">Uncharacterized protein</fullName>
    </submittedName>
</protein>